<accession>A0AA87ZP92</accession>
<evidence type="ECO:0000313" key="1">
    <source>
        <dbReference type="EMBL" id="GMN36950.1"/>
    </source>
</evidence>
<organism evidence="1 2">
    <name type="scientific">Ficus carica</name>
    <name type="common">Common fig</name>
    <dbReference type="NCBI Taxonomy" id="3494"/>
    <lineage>
        <taxon>Eukaryota</taxon>
        <taxon>Viridiplantae</taxon>
        <taxon>Streptophyta</taxon>
        <taxon>Embryophyta</taxon>
        <taxon>Tracheophyta</taxon>
        <taxon>Spermatophyta</taxon>
        <taxon>Magnoliopsida</taxon>
        <taxon>eudicotyledons</taxon>
        <taxon>Gunneridae</taxon>
        <taxon>Pentapetalae</taxon>
        <taxon>rosids</taxon>
        <taxon>fabids</taxon>
        <taxon>Rosales</taxon>
        <taxon>Moraceae</taxon>
        <taxon>Ficeae</taxon>
        <taxon>Ficus</taxon>
    </lineage>
</organism>
<evidence type="ECO:0000313" key="2">
    <source>
        <dbReference type="Proteomes" id="UP001187192"/>
    </source>
</evidence>
<proteinExistence type="predicted"/>
<gene>
    <name evidence="1" type="ORF">TIFTF001_006412</name>
</gene>
<dbReference type="AlphaFoldDB" id="A0AA87ZP92"/>
<comment type="caution">
    <text evidence="1">The sequence shown here is derived from an EMBL/GenBank/DDBJ whole genome shotgun (WGS) entry which is preliminary data.</text>
</comment>
<keyword evidence="2" id="KW-1185">Reference proteome</keyword>
<reference evidence="1" key="1">
    <citation type="submission" date="2023-07" db="EMBL/GenBank/DDBJ databases">
        <title>draft genome sequence of fig (Ficus carica).</title>
        <authorList>
            <person name="Takahashi T."/>
            <person name="Nishimura K."/>
        </authorList>
    </citation>
    <scope>NUCLEOTIDE SEQUENCE</scope>
</reference>
<dbReference type="EMBL" id="BTGU01000006">
    <property type="protein sequence ID" value="GMN36950.1"/>
    <property type="molecule type" value="Genomic_DNA"/>
</dbReference>
<name>A0AA87ZP92_FICCA</name>
<sequence length="334" mass="36439">MRNSSTTSQPTAMVVGALFQNLQKKLLSHHDHHHHHHFNVPSFSDHHHRIHFPTTTANPNEAAFFTFSANPSLILAATSQPDHHLHQQLYLPTTVNNNAIINPTAAVPPQGLFVDHSLHNHLPPPIISSTVVNDPSMSTNYDSTWLLGHQGSTTCPTTTTTTSTQFDQSSTTLMAAAPDTYDNNSFGGVGEKLMIDPGSILSAYESALMATASMMPKLCDISNVDGNFYLMPSAACSSSPQLADMPLNIDSMINMPSLPLTPSLSSSPGAQPCFKHDLISLSLPFVKGFPIAKIKMECVVPLLEAPRQTRTKIDEHTFRATIELLLYDGRNIRI</sequence>
<protein>
    <submittedName>
        <fullName evidence="1">Uncharacterized protein</fullName>
    </submittedName>
</protein>
<dbReference type="Proteomes" id="UP001187192">
    <property type="component" value="Unassembled WGS sequence"/>
</dbReference>